<protein>
    <recommendedName>
        <fullName evidence="1">valine--tRNA ligase</fullName>
        <ecNumber evidence="1">6.1.1.9</ecNumber>
    </recommendedName>
    <alternativeName>
        <fullName evidence="7">Valyl-tRNA synthetase</fullName>
    </alternativeName>
</protein>
<evidence type="ECO:0000256" key="5">
    <source>
        <dbReference type="ARBA" id="ARBA00022917"/>
    </source>
</evidence>
<organism evidence="9 10">
    <name type="scientific">Metamycoplasma alkalescens</name>
    <dbReference type="NCBI Taxonomy" id="45363"/>
    <lineage>
        <taxon>Bacteria</taxon>
        <taxon>Bacillati</taxon>
        <taxon>Mycoplasmatota</taxon>
        <taxon>Mycoplasmoidales</taxon>
        <taxon>Metamycoplasmataceae</taxon>
        <taxon>Metamycoplasma</taxon>
    </lineage>
</organism>
<evidence type="ECO:0000256" key="1">
    <source>
        <dbReference type="ARBA" id="ARBA00013169"/>
    </source>
</evidence>
<dbReference type="SUPFAM" id="SSF50677">
    <property type="entry name" value="ValRS/IleRS/LeuRS editing domain"/>
    <property type="match status" value="1"/>
</dbReference>
<evidence type="ECO:0000256" key="6">
    <source>
        <dbReference type="ARBA" id="ARBA00023146"/>
    </source>
</evidence>
<keyword evidence="5" id="KW-0648">Protein biosynthesis</keyword>
<dbReference type="InterPro" id="IPR002303">
    <property type="entry name" value="Valyl-tRNA_ligase"/>
</dbReference>
<evidence type="ECO:0000313" key="9">
    <source>
        <dbReference type="EMBL" id="SYV90703.1"/>
    </source>
</evidence>
<name>A0A3B0PLW8_9BACT</name>
<dbReference type="GO" id="GO:0005524">
    <property type="term" value="F:ATP binding"/>
    <property type="evidence" value="ECO:0007669"/>
    <property type="project" value="UniProtKB-KW"/>
</dbReference>
<evidence type="ECO:0000256" key="2">
    <source>
        <dbReference type="ARBA" id="ARBA00022598"/>
    </source>
</evidence>
<reference evidence="10" key="1">
    <citation type="submission" date="2018-06" db="EMBL/GenBank/DDBJ databases">
        <authorList>
            <consortium name="Pathogen Informatics"/>
        </authorList>
    </citation>
    <scope>NUCLEOTIDE SEQUENCE [LARGE SCALE GENOMIC DNA]</scope>
    <source>
        <strain evidence="10">NCTC10135</strain>
    </source>
</reference>
<dbReference type="Gene3D" id="3.90.740.10">
    <property type="entry name" value="Valyl/Leucyl/Isoleucyl-tRNA synthetase, editing domain"/>
    <property type="match status" value="1"/>
</dbReference>
<gene>
    <name evidence="9" type="primary">valS_2</name>
    <name evidence="9" type="ORF">NCTC10135_01228</name>
</gene>
<accession>A0A3B0PLW8</accession>
<dbReference type="Pfam" id="PF13603">
    <property type="entry name" value="tRNA-synt_1_2"/>
    <property type="match status" value="1"/>
</dbReference>
<keyword evidence="4" id="KW-0067">ATP-binding</keyword>
<feature type="domain" description="Leucyl-tRNA synthetase editing" evidence="8">
    <location>
        <begin position="44"/>
        <end position="106"/>
    </location>
</feature>
<evidence type="ECO:0000256" key="4">
    <source>
        <dbReference type="ARBA" id="ARBA00022840"/>
    </source>
</evidence>
<evidence type="ECO:0000256" key="7">
    <source>
        <dbReference type="ARBA" id="ARBA00029936"/>
    </source>
</evidence>
<dbReference type="PANTHER" id="PTHR11946:SF93">
    <property type="entry name" value="VALINE--TRNA LIGASE, CHLOROPLASTIC_MITOCHONDRIAL 2"/>
    <property type="match status" value="1"/>
</dbReference>
<dbReference type="EMBL" id="LS991949">
    <property type="protein sequence ID" value="SYV90703.1"/>
    <property type="molecule type" value="Genomic_DNA"/>
</dbReference>
<dbReference type="AlphaFoldDB" id="A0A3B0PLW8"/>
<dbReference type="EC" id="6.1.1.9" evidence="1"/>
<feature type="non-terminal residue" evidence="9">
    <location>
        <position position="161"/>
    </location>
</feature>
<keyword evidence="6" id="KW-0030">Aminoacyl-tRNA synthetase</keyword>
<dbReference type="InterPro" id="IPR025709">
    <property type="entry name" value="Leu_tRNA-synth_edit"/>
</dbReference>
<evidence type="ECO:0000256" key="3">
    <source>
        <dbReference type="ARBA" id="ARBA00022741"/>
    </source>
</evidence>
<dbReference type="KEGG" id="mala:NCTC10135_01228"/>
<dbReference type="GO" id="GO:0006438">
    <property type="term" value="P:valyl-tRNA aminoacylation"/>
    <property type="evidence" value="ECO:0007669"/>
    <property type="project" value="InterPro"/>
</dbReference>
<dbReference type="GO" id="GO:0005829">
    <property type="term" value="C:cytosol"/>
    <property type="evidence" value="ECO:0007669"/>
    <property type="project" value="TreeGrafter"/>
</dbReference>
<proteinExistence type="predicted"/>
<dbReference type="GO" id="GO:0004832">
    <property type="term" value="F:valine-tRNA ligase activity"/>
    <property type="evidence" value="ECO:0007669"/>
    <property type="project" value="UniProtKB-EC"/>
</dbReference>
<evidence type="ECO:0000259" key="8">
    <source>
        <dbReference type="Pfam" id="PF13603"/>
    </source>
</evidence>
<keyword evidence="3" id="KW-0547">Nucleotide-binding</keyword>
<dbReference type="InterPro" id="IPR009008">
    <property type="entry name" value="Val/Leu/Ile-tRNA-synth_edit"/>
</dbReference>
<keyword evidence="2 9" id="KW-0436">Ligase</keyword>
<evidence type="ECO:0000313" key="10">
    <source>
        <dbReference type="Proteomes" id="UP000259864"/>
    </source>
</evidence>
<dbReference type="GO" id="GO:0002161">
    <property type="term" value="F:aminoacyl-tRNA deacylase activity"/>
    <property type="evidence" value="ECO:0007669"/>
    <property type="project" value="InterPro"/>
</dbReference>
<dbReference type="Proteomes" id="UP000259864">
    <property type="component" value="Chromosome 1"/>
</dbReference>
<sequence>MYYFKYPIKNSKNHLIVATTRPETMFSDVAIALNPNDSRYQALKNLFIIHPLTKKEIPIIASEFIDSNFGTGVMKVSAHAFDDIEIIKRNGLQILECIDDEGKMNSLSGKYKGLNRFEARELIAKYLDKNGFVEKVEEIVSNVGYSERSKEPIEVLVKPQW</sequence>
<dbReference type="PANTHER" id="PTHR11946">
    <property type="entry name" value="VALYL-TRNA SYNTHETASES"/>
    <property type="match status" value="1"/>
</dbReference>